<dbReference type="CDD" id="cd03809">
    <property type="entry name" value="GT4_MtfB-like"/>
    <property type="match status" value="1"/>
</dbReference>
<reference evidence="4 5" key="1">
    <citation type="journal article" date="2016" name="Nat. Commun.">
        <title>Thousands of microbial genomes shed light on interconnected biogeochemical processes in an aquifer system.</title>
        <authorList>
            <person name="Anantharaman K."/>
            <person name="Brown C.T."/>
            <person name="Hug L.A."/>
            <person name="Sharon I."/>
            <person name="Castelle C.J."/>
            <person name="Probst A.J."/>
            <person name="Thomas B.C."/>
            <person name="Singh A."/>
            <person name="Wilkins M.J."/>
            <person name="Karaoz U."/>
            <person name="Brodie E.L."/>
            <person name="Williams K.H."/>
            <person name="Hubbard S.S."/>
            <person name="Banfield J.F."/>
        </authorList>
    </citation>
    <scope>NUCLEOTIDE SEQUENCE [LARGE SCALE GENOMIC DNA]</scope>
</reference>
<dbReference type="EMBL" id="MHCA01000052">
    <property type="protein sequence ID" value="OGY10645.1"/>
    <property type="molecule type" value="Genomic_DNA"/>
</dbReference>
<keyword evidence="1" id="KW-0808">Transferase</keyword>
<evidence type="ECO:0008006" key="6">
    <source>
        <dbReference type="Google" id="ProtNLM"/>
    </source>
</evidence>
<dbReference type="Pfam" id="PF00534">
    <property type="entry name" value="Glycos_transf_1"/>
    <property type="match status" value="1"/>
</dbReference>
<dbReference type="GO" id="GO:0016757">
    <property type="term" value="F:glycosyltransferase activity"/>
    <property type="evidence" value="ECO:0007669"/>
    <property type="project" value="InterPro"/>
</dbReference>
<feature type="domain" description="Glycosyl transferase family 1" evidence="2">
    <location>
        <begin position="195"/>
        <end position="349"/>
    </location>
</feature>
<feature type="domain" description="Glycosyltransferase subfamily 4-like N-terminal" evidence="3">
    <location>
        <begin position="15"/>
        <end position="176"/>
    </location>
</feature>
<dbReference type="Gene3D" id="3.40.50.2000">
    <property type="entry name" value="Glycogen Phosphorylase B"/>
    <property type="match status" value="2"/>
</dbReference>
<dbReference type="SUPFAM" id="SSF53756">
    <property type="entry name" value="UDP-Glycosyltransferase/glycogen phosphorylase"/>
    <property type="match status" value="1"/>
</dbReference>
<gene>
    <name evidence="4" type="ORF">A3F61_01110</name>
</gene>
<dbReference type="PANTHER" id="PTHR46401">
    <property type="entry name" value="GLYCOSYLTRANSFERASE WBBK-RELATED"/>
    <property type="match status" value="1"/>
</dbReference>
<organism evidence="4 5">
    <name type="scientific">Candidatus Blackburnbacteria bacterium RIFCSPHIGHO2_12_FULL_41_13b</name>
    <dbReference type="NCBI Taxonomy" id="1797517"/>
    <lineage>
        <taxon>Bacteria</taxon>
        <taxon>Candidatus Blackburniibacteriota</taxon>
    </lineage>
</organism>
<evidence type="ECO:0000256" key="1">
    <source>
        <dbReference type="ARBA" id="ARBA00022679"/>
    </source>
</evidence>
<name>A0A1G1V5G5_9BACT</name>
<protein>
    <recommendedName>
        <fullName evidence="6">Glycosyl transferase family 1</fullName>
    </recommendedName>
</protein>
<dbReference type="InterPro" id="IPR028098">
    <property type="entry name" value="Glyco_trans_4-like_N"/>
</dbReference>
<accession>A0A1G1V5G5</accession>
<dbReference type="GO" id="GO:0009103">
    <property type="term" value="P:lipopolysaccharide biosynthetic process"/>
    <property type="evidence" value="ECO:0007669"/>
    <property type="project" value="TreeGrafter"/>
</dbReference>
<proteinExistence type="predicted"/>
<dbReference type="InterPro" id="IPR001296">
    <property type="entry name" value="Glyco_trans_1"/>
</dbReference>
<comment type="caution">
    <text evidence="4">The sequence shown here is derived from an EMBL/GenBank/DDBJ whole genome shotgun (WGS) entry which is preliminary data.</text>
</comment>
<evidence type="ECO:0000259" key="3">
    <source>
        <dbReference type="Pfam" id="PF13439"/>
    </source>
</evidence>
<evidence type="ECO:0000313" key="5">
    <source>
        <dbReference type="Proteomes" id="UP000178272"/>
    </source>
</evidence>
<evidence type="ECO:0000313" key="4">
    <source>
        <dbReference type="EMBL" id="OGY10645.1"/>
    </source>
</evidence>
<sequence length="372" mass="42291">MRIGIDCRIWGVRHGGIGRYTQELVQNLQKLDKKNEYVLFCRASDFVNIPSGRNFRKVLADIKHYTFAEQLKFPGILARENLDLLHTPHFNVPVLYKGKFVTTIHDLTWHEIKGLGVTTLSAPAYYFKYIAYRSVVKKTVSRAVKIIVPSNTIKKDLIHRFSLQPGKVVVTYEGATLQKLNINSKKDTLLKYGIKKPYILYVGSLYPHKNVEIVARALKTLAQPIPLLVIVSARNVFMKRFETFLKEIKADNLVKMVGYVSDKDLAMLYKASQGYIFPSLSEGFGLPGLEAMAYSTPVIVSDIPVLKEIYGDAALYFNPRSEIDIAAKIRQIISGESLPKLLIRKGKERVKKFSWEKMAKETLAVYNSLQEN</sequence>
<dbReference type="AlphaFoldDB" id="A0A1G1V5G5"/>
<evidence type="ECO:0000259" key="2">
    <source>
        <dbReference type="Pfam" id="PF00534"/>
    </source>
</evidence>
<dbReference type="Proteomes" id="UP000178272">
    <property type="component" value="Unassembled WGS sequence"/>
</dbReference>
<dbReference type="PANTHER" id="PTHR46401:SF2">
    <property type="entry name" value="GLYCOSYLTRANSFERASE WBBK-RELATED"/>
    <property type="match status" value="1"/>
</dbReference>
<dbReference type="Pfam" id="PF13439">
    <property type="entry name" value="Glyco_transf_4"/>
    <property type="match status" value="1"/>
</dbReference>
<dbReference type="STRING" id="1797517.A3F61_01110"/>